<organism evidence="2 3">
    <name type="scientific">Nakamurella antarctica</name>
    <dbReference type="NCBI Taxonomy" id="1902245"/>
    <lineage>
        <taxon>Bacteria</taxon>
        <taxon>Bacillati</taxon>
        <taxon>Actinomycetota</taxon>
        <taxon>Actinomycetes</taxon>
        <taxon>Nakamurellales</taxon>
        <taxon>Nakamurellaceae</taxon>
        <taxon>Nakamurella</taxon>
    </lineage>
</organism>
<dbReference type="KEGG" id="nak:EH165_07250"/>
<dbReference type="PANTHER" id="PTHR36151">
    <property type="entry name" value="BLR2777 PROTEIN"/>
    <property type="match status" value="1"/>
</dbReference>
<evidence type="ECO:0000259" key="1">
    <source>
        <dbReference type="Pfam" id="PF09995"/>
    </source>
</evidence>
<feature type="domain" description="ER-bound oxygenase mpaB/mpaB'/Rubber oxygenase catalytic" evidence="1">
    <location>
        <begin position="52"/>
        <end position="272"/>
    </location>
</feature>
<dbReference type="EMBL" id="CP034170">
    <property type="protein sequence ID" value="AZI57969.1"/>
    <property type="molecule type" value="Genomic_DNA"/>
</dbReference>
<evidence type="ECO:0000313" key="2">
    <source>
        <dbReference type="EMBL" id="AZI57969.1"/>
    </source>
</evidence>
<reference evidence="2 3" key="1">
    <citation type="submission" date="2018-11" db="EMBL/GenBank/DDBJ databases">
        <authorList>
            <person name="Da X."/>
        </authorList>
    </citation>
    <scope>NUCLEOTIDE SEQUENCE [LARGE SCALE GENOMIC DNA]</scope>
    <source>
        <strain evidence="2 3">S14-144</strain>
    </source>
</reference>
<dbReference type="GO" id="GO:0016491">
    <property type="term" value="F:oxidoreductase activity"/>
    <property type="evidence" value="ECO:0007669"/>
    <property type="project" value="InterPro"/>
</dbReference>
<dbReference type="AlphaFoldDB" id="A0A3G8ZKX8"/>
<accession>A0A3G8ZKX8</accession>
<dbReference type="InterPro" id="IPR018713">
    <property type="entry name" value="MPAB/Lcp_cat_dom"/>
</dbReference>
<sequence length="291" mass="31671">MSVNPVSLVRTKLAAALRGRVAGEDALEVSRQIWTAPGERWFTPEDAIHMIHQDASMFVGGIRSLLLQSLHPLAMAGVAGHSGYRADPWGRLQRTSTYLAVTTFGTQDQAEELIAKIRGIHERVRGKAEDGRPYRASDPHLLRWVHVAEVDSFLAGYSAFGREKLSEERRDDYVRQSSFVAAKLGATDLPQTYAQLQQQLTDFRPELASTNGARDAARFLLLSPPLPLPARPGYGLLAAAAVSTLPVWARAELRLPRIPLADKAIGTGMGAVATSAIRWAMDAPTTGLKGD</sequence>
<dbReference type="PANTHER" id="PTHR36151:SF3">
    <property type="entry name" value="ER-BOUND OXYGENASE MPAB_MPAB'_RUBBER OXYGENASE CATALYTIC DOMAIN-CONTAINING PROTEIN"/>
    <property type="match status" value="1"/>
</dbReference>
<dbReference type="Pfam" id="PF09995">
    <property type="entry name" value="MPAB_Lcp_cat"/>
    <property type="match status" value="1"/>
</dbReference>
<protein>
    <submittedName>
        <fullName evidence="2">DUF2236 domain-containing protein</fullName>
    </submittedName>
</protein>
<keyword evidence="3" id="KW-1185">Reference proteome</keyword>
<evidence type="ECO:0000313" key="3">
    <source>
        <dbReference type="Proteomes" id="UP000268084"/>
    </source>
</evidence>
<gene>
    <name evidence="2" type="ORF">EH165_07250</name>
</gene>
<dbReference type="Proteomes" id="UP000268084">
    <property type="component" value="Chromosome"/>
</dbReference>
<dbReference type="OrthoDB" id="108890at2"/>
<reference evidence="2 3" key="2">
    <citation type="submission" date="2018-12" db="EMBL/GenBank/DDBJ databases">
        <title>Nakamurella antarcticus sp. nov., isolated from Antarctica South Shetland Islands soil.</title>
        <authorList>
            <person name="Peng F."/>
        </authorList>
    </citation>
    <scope>NUCLEOTIDE SEQUENCE [LARGE SCALE GENOMIC DNA]</scope>
    <source>
        <strain evidence="2 3">S14-144</strain>
    </source>
</reference>
<proteinExistence type="predicted"/>
<dbReference type="RefSeq" id="WP_124798872.1">
    <property type="nucleotide sequence ID" value="NZ_CP034170.1"/>
</dbReference>
<name>A0A3G8ZKX8_9ACTN</name>